<organism evidence="1 2">
    <name type="scientific">Aminirod propionatiphilus</name>
    <dbReference type="NCBI Taxonomy" id="3415223"/>
    <lineage>
        <taxon>Bacteria</taxon>
        <taxon>Thermotogati</taxon>
        <taxon>Synergistota</taxon>
        <taxon>Synergistia</taxon>
        <taxon>Synergistales</taxon>
        <taxon>Aminiphilaceae</taxon>
        <taxon>Aminirod</taxon>
    </lineage>
</organism>
<evidence type="ECO:0000313" key="2">
    <source>
        <dbReference type="Proteomes" id="UP000682204"/>
    </source>
</evidence>
<protein>
    <submittedName>
        <fullName evidence="1">YitT family protein</fullName>
    </submittedName>
</protein>
<proteinExistence type="predicted"/>
<accession>A0ACD1DWU4</accession>
<gene>
    <name evidence="1" type="ORF">KIH16_00775</name>
</gene>
<dbReference type="EMBL" id="CP074691">
    <property type="protein sequence ID" value="QVL36394.1"/>
    <property type="molecule type" value="Genomic_DNA"/>
</dbReference>
<sequence length="294" mass="32205">MKQVRTALLKGTAFIHQNWISVLSMTLGSALVAAAIALFVIPARLPDSGVTGLAILLKYIWNVPASLGVWGLNALLFAYGWKVLPRRFLGWTFYAVVVFTFLLDLFSRLPAPPITDKLLLVVAAAALKGTGGAMVFNAGASLAGTDIIASALRRKKGIEIGKFTFYINAVIIAISLPVVGLENMLYGLVLLYINAWFIDNGLKSFDMRKQVIVIASDPREVKDYLMRELHRGATVLKGEGAFTGQPRDVLLAVLTPRQVVELKRHLARTDPRAFVILSDASEVVGRGFKQWKKI</sequence>
<dbReference type="Proteomes" id="UP000682204">
    <property type="component" value="Chromosome"/>
</dbReference>
<evidence type="ECO:0000313" key="1">
    <source>
        <dbReference type="EMBL" id="QVL36394.1"/>
    </source>
</evidence>
<reference evidence="1" key="1">
    <citation type="submission" date="2021-05" db="EMBL/GenBank/DDBJ databases">
        <title>An isolated secondary fermenter in methanogenic hydrocarbon-degrading communities.</title>
        <authorList>
            <person name="Liu Y.-F."/>
            <person name="Liu Z.-l."/>
        </authorList>
    </citation>
    <scope>NUCLEOTIDE SEQUENCE</scope>
    <source>
        <strain evidence="1">L-13</strain>
    </source>
</reference>
<keyword evidence="2" id="KW-1185">Reference proteome</keyword>
<name>A0ACD1DWU4_9BACT</name>